<dbReference type="OrthoDB" id="9983560at2759"/>
<gene>
    <name evidence="2" type="ORF">BT63DRAFT_479205</name>
</gene>
<dbReference type="Gene3D" id="3.30.465.10">
    <property type="match status" value="1"/>
</dbReference>
<evidence type="ECO:0000259" key="1">
    <source>
        <dbReference type="Pfam" id="PF08031"/>
    </source>
</evidence>
<dbReference type="EMBL" id="MU004235">
    <property type="protein sequence ID" value="KAF2669352.1"/>
    <property type="molecule type" value="Genomic_DNA"/>
</dbReference>
<dbReference type="InterPro" id="IPR016169">
    <property type="entry name" value="FAD-bd_PCMH_sub2"/>
</dbReference>
<name>A0A6A6UB00_9PEZI</name>
<accession>A0A6A6UB00</accession>
<dbReference type="InterPro" id="IPR012951">
    <property type="entry name" value="BBE"/>
</dbReference>
<proteinExistence type="predicted"/>
<evidence type="ECO:0000313" key="3">
    <source>
        <dbReference type="Proteomes" id="UP000799302"/>
    </source>
</evidence>
<dbReference type="Proteomes" id="UP000799302">
    <property type="component" value="Unassembled WGS sequence"/>
</dbReference>
<dbReference type="AlphaFoldDB" id="A0A6A6UB00"/>
<sequence length="265" mass="29643">MCMIMPLFTPSILEKMHDWYRAYAIIVQDAYLFHSGGTHSLRMFSNPKQVYASAVPGNVTTPSVFSGTFQGPTQTLDEILAIVNPLAQHFNSSYGSDIQSEILEAHDWSSYYDWYLEHQTDAATPAGIDIAFASRILDDRALNNANFSRLIQQAARSGAVAFNVVAGPGTHAYPIIGVVWPPLNATAKAEALEKLTYNWSAALRELAPDSGIYLNEPDFQEAFWGTNYPRLLEIKREVDLEDVLWCEACAVNERWEDKNGMLCRV</sequence>
<dbReference type="Pfam" id="PF08031">
    <property type="entry name" value="BBE"/>
    <property type="match status" value="1"/>
</dbReference>
<feature type="domain" description="Berberine/berberine-like" evidence="1">
    <location>
        <begin position="215"/>
        <end position="246"/>
    </location>
</feature>
<organism evidence="2 3">
    <name type="scientific">Microthyrium microscopicum</name>
    <dbReference type="NCBI Taxonomy" id="703497"/>
    <lineage>
        <taxon>Eukaryota</taxon>
        <taxon>Fungi</taxon>
        <taxon>Dikarya</taxon>
        <taxon>Ascomycota</taxon>
        <taxon>Pezizomycotina</taxon>
        <taxon>Dothideomycetes</taxon>
        <taxon>Dothideomycetes incertae sedis</taxon>
        <taxon>Microthyriales</taxon>
        <taxon>Microthyriaceae</taxon>
        <taxon>Microthyrium</taxon>
    </lineage>
</organism>
<keyword evidence="3" id="KW-1185">Reference proteome</keyword>
<dbReference type="GO" id="GO:0016491">
    <property type="term" value="F:oxidoreductase activity"/>
    <property type="evidence" value="ECO:0007669"/>
    <property type="project" value="InterPro"/>
</dbReference>
<protein>
    <recommendedName>
        <fullName evidence="1">Berberine/berberine-like domain-containing protein</fullName>
    </recommendedName>
</protein>
<evidence type="ECO:0000313" key="2">
    <source>
        <dbReference type="EMBL" id="KAF2669352.1"/>
    </source>
</evidence>
<dbReference type="GO" id="GO:0050660">
    <property type="term" value="F:flavin adenine dinucleotide binding"/>
    <property type="evidence" value="ECO:0007669"/>
    <property type="project" value="InterPro"/>
</dbReference>
<reference evidence="2" key="1">
    <citation type="journal article" date="2020" name="Stud. Mycol.">
        <title>101 Dothideomycetes genomes: a test case for predicting lifestyles and emergence of pathogens.</title>
        <authorList>
            <person name="Haridas S."/>
            <person name="Albert R."/>
            <person name="Binder M."/>
            <person name="Bloem J."/>
            <person name="Labutti K."/>
            <person name="Salamov A."/>
            <person name="Andreopoulos B."/>
            <person name="Baker S."/>
            <person name="Barry K."/>
            <person name="Bills G."/>
            <person name="Bluhm B."/>
            <person name="Cannon C."/>
            <person name="Castanera R."/>
            <person name="Culley D."/>
            <person name="Daum C."/>
            <person name="Ezra D."/>
            <person name="Gonzalez J."/>
            <person name="Henrissat B."/>
            <person name="Kuo A."/>
            <person name="Liang C."/>
            <person name="Lipzen A."/>
            <person name="Lutzoni F."/>
            <person name="Magnuson J."/>
            <person name="Mondo S."/>
            <person name="Nolan M."/>
            <person name="Ohm R."/>
            <person name="Pangilinan J."/>
            <person name="Park H.-J."/>
            <person name="Ramirez L."/>
            <person name="Alfaro M."/>
            <person name="Sun H."/>
            <person name="Tritt A."/>
            <person name="Yoshinaga Y."/>
            <person name="Zwiers L.-H."/>
            <person name="Turgeon B."/>
            <person name="Goodwin S."/>
            <person name="Spatafora J."/>
            <person name="Crous P."/>
            <person name="Grigoriev I."/>
        </authorList>
    </citation>
    <scope>NUCLEOTIDE SEQUENCE</scope>
    <source>
        <strain evidence="2">CBS 115976</strain>
    </source>
</reference>
<dbReference type="Gene3D" id="3.40.462.20">
    <property type="match status" value="1"/>
</dbReference>